<dbReference type="Pfam" id="PF10060">
    <property type="entry name" value="DUF2298"/>
    <property type="match status" value="1"/>
</dbReference>
<feature type="transmembrane region" description="Helical" evidence="1">
    <location>
        <begin position="475"/>
        <end position="493"/>
    </location>
</feature>
<feature type="transmembrane region" description="Helical" evidence="1">
    <location>
        <begin position="88"/>
        <end position="106"/>
    </location>
</feature>
<feature type="transmembrane region" description="Helical" evidence="1">
    <location>
        <begin position="438"/>
        <end position="455"/>
    </location>
</feature>
<dbReference type="EMBL" id="JAESND010000010">
    <property type="protein sequence ID" value="MBM3117493.1"/>
    <property type="molecule type" value="Genomic_DNA"/>
</dbReference>
<accession>A0ABS2BPJ9</accession>
<gene>
    <name evidence="2" type="ORF">JMJ54_16780</name>
</gene>
<feature type="transmembrane region" description="Helical" evidence="1">
    <location>
        <begin position="6"/>
        <end position="24"/>
    </location>
</feature>
<dbReference type="InterPro" id="IPR018746">
    <property type="entry name" value="DUF2298"/>
</dbReference>
<feature type="transmembrane region" description="Helical" evidence="1">
    <location>
        <begin position="409"/>
        <end position="431"/>
    </location>
</feature>
<sequence>MTLIYYVLTLALVLVHFAAVSAVVSRLIPSFHVARATGVLGITLACFFAEHFHGWGRLAGVWPFTTAIALLALWWDKDRLRTAGFVRSEALFWAFVGYGLMWKWFYPSIYPTSERVTDLFFIGNYLPGATLPPPDHWFPPRVFDFYYAFQHYGAALMGRLFTIKPGLTYNLAMPLLMAMSATLAWDIASRFIAGRALKVLLVVTLVLGATGASPMVHLVRQGDVNNPNAEVNDRMWASARFVGLYDQRLDTELAQSLYPRETRFEARELPLENLGYQYFVGDYHPPLGGFFLVLLALALMAMVETGSGSRRINTALIGLTVPVTIATNTWVFPLQALLVAGWAAWRHRRPQPADAPADAATAPGTDWPALIAGGTAAFLLLYPFLAGFASKSLSTPIRLVPTLDHTPLLQYLTLQWPLLLLIVLGLVAGAAQRRTRGFTLYAALAFGALLLLSEFVFVDDPSGGRFERTNTVMKWWGWIWTGGLAVLGALLLGQSRRWIRVVVAASLALITLSYGWDMLRYLANASPGDRGRLDATAVYTQDPAARDLLAQLARQPDGIVLENVYGDAYTDSNIFAAFTAKPSLLGWPSHLITWHGSSPEVWVTRDQIRAFYTGTQADPLAWLTLKNVRYIVWTPRDAQNPQAWSQLQQAIAAGYSWQPANAAGQAPVGLWIRR</sequence>
<feature type="transmembrane region" description="Helical" evidence="1">
    <location>
        <begin position="369"/>
        <end position="389"/>
    </location>
</feature>
<name>A0ABS2BPJ9_9NEIS</name>
<feature type="transmembrane region" description="Helical" evidence="1">
    <location>
        <begin position="36"/>
        <end position="53"/>
    </location>
</feature>
<keyword evidence="3" id="KW-1185">Reference proteome</keyword>
<feature type="transmembrane region" description="Helical" evidence="1">
    <location>
        <begin position="199"/>
        <end position="219"/>
    </location>
</feature>
<proteinExistence type="predicted"/>
<dbReference type="PANTHER" id="PTHR10790">
    <property type="entry name" value="TPR-DOMAIN CONTAINING PROTEIN"/>
    <property type="match status" value="1"/>
</dbReference>
<feature type="transmembrane region" description="Helical" evidence="1">
    <location>
        <begin position="283"/>
        <end position="303"/>
    </location>
</feature>
<comment type="caution">
    <text evidence="2">The sequence shown here is derived from an EMBL/GenBank/DDBJ whole genome shotgun (WGS) entry which is preliminary data.</text>
</comment>
<reference evidence="2 3" key="1">
    <citation type="submission" date="2021-01" db="EMBL/GenBank/DDBJ databases">
        <title>Draft Genome Sequence and Polyhydroxyalkanoate Biosynthetic Potential of Jeongeupia naejangsanensis Type Strain DSM 24253.</title>
        <authorList>
            <person name="Turrini P."/>
            <person name="Artuso I."/>
            <person name="Lugli G.A."/>
            <person name="Frangipani E."/>
            <person name="Ventura M."/>
            <person name="Visca P."/>
        </authorList>
    </citation>
    <scope>NUCLEOTIDE SEQUENCE [LARGE SCALE GENOMIC DNA]</scope>
    <source>
        <strain evidence="2 3">DSM 24253</strain>
    </source>
</reference>
<evidence type="ECO:0000313" key="3">
    <source>
        <dbReference type="Proteomes" id="UP000809431"/>
    </source>
</evidence>
<keyword evidence="1" id="KW-0812">Transmembrane</keyword>
<dbReference type="Proteomes" id="UP000809431">
    <property type="component" value="Unassembled WGS sequence"/>
</dbReference>
<keyword evidence="1" id="KW-0472">Membrane</keyword>
<feature type="transmembrane region" description="Helical" evidence="1">
    <location>
        <begin position="167"/>
        <end position="187"/>
    </location>
</feature>
<feature type="transmembrane region" description="Helical" evidence="1">
    <location>
        <begin position="59"/>
        <end position="76"/>
    </location>
</feature>
<evidence type="ECO:0000313" key="2">
    <source>
        <dbReference type="EMBL" id="MBM3117493.1"/>
    </source>
</evidence>
<evidence type="ECO:0008006" key="4">
    <source>
        <dbReference type="Google" id="ProtNLM"/>
    </source>
</evidence>
<feature type="transmembrane region" description="Helical" evidence="1">
    <location>
        <begin position="498"/>
        <end position="516"/>
    </location>
</feature>
<protein>
    <recommendedName>
        <fullName evidence="4">Chlor_Arch_YYY domain-containing protein</fullName>
    </recommendedName>
</protein>
<keyword evidence="1" id="KW-1133">Transmembrane helix</keyword>
<organism evidence="2 3">
    <name type="scientific">Jeongeupia naejangsanensis</name>
    <dbReference type="NCBI Taxonomy" id="613195"/>
    <lineage>
        <taxon>Bacteria</taxon>
        <taxon>Pseudomonadati</taxon>
        <taxon>Pseudomonadota</taxon>
        <taxon>Betaproteobacteria</taxon>
        <taxon>Neisseriales</taxon>
        <taxon>Chitinibacteraceae</taxon>
        <taxon>Jeongeupia</taxon>
    </lineage>
</organism>
<dbReference type="PANTHER" id="PTHR10790:SF51">
    <property type="entry name" value="TETRATRICOPEPTIDE REPEAT PROTEIN"/>
    <property type="match status" value="1"/>
</dbReference>
<evidence type="ECO:0000256" key="1">
    <source>
        <dbReference type="SAM" id="Phobius"/>
    </source>
</evidence>
<dbReference type="RefSeq" id="WP_203539708.1">
    <property type="nucleotide sequence ID" value="NZ_JAESND010000010.1"/>
</dbReference>